<accession>A0A1Y6IZT7</accession>
<dbReference type="EMBL" id="JAWRCO010000001">
    <property type="protein sequence ID" value="MDW6002198.1"/>
    <property type="molecule type" value="Genomic_DNA"/>
</dbReference>
<evidence type="ECO:0000259" key="1">
    <source>
        <dbReference type="Pfam" id="PF00535"/>
    </source>
</evidence>
<gene>
    <name evidence="3" type="primary">epsJ_4</name>
    <name evidence="2" type="ORF">SBX37_04840</name>
    <name evidence="3" type="ORF">VIM7927_02839</name>
</gene>
<reference evidence="2 5" key="2">
    <citation type="submission" date="2023-11" db="EMBL/GenBank/DDBJ databases">
        <title>Plant-associative lifestyle of Vibrio porteresiae and its evolutionary dynamics.</title>
        <authorList>
            <person name="Rameshkumar N."/>
            <person name="Kirti K."/>
        </authorList>
    </citation>
    <scope>NUCLEOTIDE SEQUENCE [LARGE SCALE GENOMIC DNA]</scope>
    <source>
        <strain evidence="2 5">MSSRF38</strain>
    </source>
</reference>
<dbReference type="CDD" id="cd00761">
    <property type="entry name" value="Glyco_tranf_GTA_type"/>
    <property type="match status" value="1"/>
</dbReference>
<keyword evidence="5" id="KW-1185">Reference proteome</keyword>
<dbReference type="EMBL" id="FXXI01000005">
    <property type="protein sequence ID" value="SMS01543.1"/>
    <property type="molecule type" value="Genomic_DNA"/>
</dbReference>
<dbReference type="PANTHER" id="PTHR22916:SF3">
    <property type="entry name" value="UDP-GLCNAC:BETAGAL BETA-1,3-N-ACETYLGLUCOSAMINYLTRANSFERASE-LIKE PROTEIN 1"/>
    <property type="match status" value="1"/>
</dbReference>
<organism evidence="3 4">
    <name type="scientific">Vibrio mangrovi</name>
    <dbReference type="NCBI Taxonomy" id="474394"/>
    <lineage>
        <taxon>Bacteria</taxon>
        <taxon>Pseudomonadati</taxon>
        <taxon>Pseudomonadota</taxon>
        <taxon>Gammaproteobacteria</taxon>
        <taxon>Vibrionales</taxon>
        <taxon>Vibrionaceae</taxon>
        <taxon>Vibrio</taxon>
    </lineage>
</organism>
<evidence type="ECO:0000313" key="3">
    <source>
        <dbReference type="EMBL" id="SMS01543.1"/>
    </source>
</evidence>
<dbReference type="SUPFAM" id="SSF53448">
    <property type="entry name" value="Nucleotide-diphospho-sugar transferases"/>
    <property type="match status" value="1"/>
</dbReference>
<dbReference type="GO" id="GO:0016758">
    <property type="term" value="F:hexosyltransferase activity"/>
    <property type="evidence" value="ECO:0007669"/>
    <property type="project" value="UniProtKB-ARBA"/>
</dbReference>
<dbReference type="Gene3D" id="3.90.550.10">
    <property type="entry name" value="Spore Coat Polysaccharide Biosynthesis Protein SpsA, Chain A"/>
    <property type="match status" value="1"/>
</dbReference>
<proteinExistence type="predicted"/>
<dbReference type="Proteomes" id="UP000196125">
    <property type="component" value="Unassembled WGS sequence"/>
</dbReference>
<feature type="domain" description="Glycosyltransferase 2-like" evidence="1">
    <location>
        <begin position="7"/>
        <end position="119"/>
    </location>
</feature>
<dbReference type="PANTHER" id="PTHR22916">
    <property type="entry name" value="GLYCOSYLTRANSFERASE"/>
    <property type="match status" value="1"/>
</dbReference>
<dbReference type="AlphaFoldDB" id="A0A1Y6IZT7"/>
<dbReference type="Pfam" id="PF00535">
    <property type="entry name" value="Glycos_transf_2"/>
    <property type="match status" value="1"/>
</dbReference>
<sequence length="255" mass="29596">MSLIKYSIVIPIYNTYKFLDRLIESIPRRNDLELIFVDDSENKNINYINDRADASGLNFKVLYNNKNMGVTYSRNKGYLNSKGDYIIFLDSDDVLLDDAIDKIDKQLEKEICDVYLFRVCDENNLLVGKRLTSEIKYNNSVEFLSSYGIGECLVVVKKHNGILPFLGILKGHELCGLFIFLRQLDHGSALLSGDIVRMYYQDNHYSLSKKNNFKKRFRAIALGHYIIFSRLMKSKHILLSVPWLIKAIVRFVQSR</sequence>
<protein>
    <submittedName>
        <fullName evidence="2">Glycosyltransferase family 2 protein</fullName>
    </submittedName>
    <submittedName>
        <fullName evidence="3">Putative glycosyltransferase EpsJ</fullName>
        <ecNumber evidence="3">2.4.-.-</ecNumber>
    </submittedName>
</protein>
<name>A0A1Y6IZT7_9VIBR</name>
<dbReference type="Proteomes" id="UP001283366">
    <property type="component" value="Unassembled WGS sequence"/>
</dbReference>
<dbReference type="InterPro" id="IPR001173">
    <property type="entry name" value="Glyco_trans_2-like"/>
</dbReference>
<dbReference type="InterPro" id="IPR029044">
    <property type="entry name" value="Nucleotide-diphossugar_trans"/>
</dbReference>
<dbReference type="RefSeq" id="WP_159457437.1">
    <property type="nucleotide sequence ID" value="NZ_AP024883.1"/>
</dbReference>
<dbReference type="OrthoDB" id="9802649at2"/>
<keyword evidence="3" id="KW-0808">Transferase</keyword>
<evidence type="ECO:0000313" key="5">
    <source>
        <dbReference type="Proteomes" id="UP001283366"/>
    </source>
</evidence>
<dbReference type="EC" id="2.4.-.-" evidence="3"/>
<reference evidence="3 4" key="1">
    <citation type="submission" date="2017-05" db="EMBL/GenBank/DDBJ databases">
        <authorList>
            <person name="Song R."/>
            <person name="Chenine A.L."/>
            <person name="Ruprecht R.M."/>
        </authorList>
    </citation>
    <scope>NUCLEOTIDE SEQUENCE [LARGE SCALE GENOMIC DNA]</scope>
    <source>
        <strain evidence="3 4">CECT 7927</strain>
    </source>
</reference>
<keyword evidence="3" id="KW-0328">Glycosyltransferase</keyword>
<evidence type="ECO:0000313" key="4">
    <source>
        <dbReference type="Proteomes" id="UP000196125"/>
    </source>
</evidence>
<evidence type="ECO:0000313" key="2">
    <source>
        <dbReference type="EMBL" id="MDW6002198.1"/>
    </source>
</evidence>